<sequence>MAPARGVSPGGALLRASRLFSVAAPIPPPPTKDFIPDSATLHFPTHQVITTLGSSRKRGDWGLKRPLPLKSTTKSSNAMLRVNQLDSIEHITDYTSATDVGVTLRKFQELHLPITVRDSALSDDRYERPSAYEKTPWRSAFEEDSDFTAVDSAKQASAKTRWKFKGPWLAGMTEGAFQSWLAKTVKPKRAEFRQHLKECLEAHMLDSAKSKAIDDGVELPTSVEVTEEQFIDYLRRLRNNREELYEMVGQFLDLAPLEPPKSVMDKIAPTAKQTHKLNLAMQSPYKKHGPPITHPSAGISYLRTSNYIDNHPIYGPQRVHKPVMARVVKPRPAQGMQVSAKLGVAGFIADSSFRDTATNSNSPTARALQGFDPDVEGGQKVWVHVDRANIDATGRVILDLHDTKMEDLLVTQELLGQAKVLGEKPKQPESKKLNAAEQLRSKYGYKSSRAMGSGDYGIAFRSIS</sequence>
<accession>A0AA40C956</accession>
<dbReference type="PANTHER" id="PTHR28058:SF1">
    <property type="entry name" value="SMALL RIBOSOMAL SUBUNIT PROTEIN BS1M"/>
    <property type="match status" value="1"/>
</dbReference>
<dbReference type="GO" id="GO:0003735">
    <property type="term" value="F:structural constituent of ribosome"/>
    <property type="evidence" value="ECO:0007669"/>
    <property type="project" value="TreeGrafter"/>
</dbReference>
<dbReference type="EMBL" id="JAULSR010000002">
    <property type="protein sequence ID" value="KAK0629660.1"/>
    <property type="molecule type" value="Genomic_DNA"/>
</dbReference>
<comment type="caution">
    <text evidence="1">The sequence shown here is derived from an EMBL/GenBank/DDBJ whole genome shotgun (WGS) entry which is preliminary data.</text>
</comment>
<dbReference type="PANTHER" id="PTHR28058">
    <property type="entry name" value="37S RIBOSOMAL PROTEIN MRP51, MITOCHONDRIAL"/>
    <property type="match status" value="1"/>
</dbReference>
<keyword evidence="2" id="KW-1185">Reference proteome</keyword>
<dbReference type="Pfam" id="PF11709">
    <property type="entry name" value="Mit_ribos_Mrp51"/>
    <property type="match status" value="1"/>
</dbReference>
<evidence type="ECO:0000313" key="1">
    <source>
        <dbReference type="EMBL" id="KAK0629660.1"/>
    </source>
</evidence>
<protein>
    <submittedName>
        <fullName evidence="1">Mitochondrial ribosomal protein MRP51</fullName>
    </submittedName>
</protein>
<dbReference type="AlphaFoldDB" id="A0AA40C956"/>
<keyword evidence="1" id="KW-0689">Ribosomal protein</keyword>
<dbReference type="Proteomes" id="UP001174934">
    <property type="component" value="Unassembled WGS sequence"/>
</dbReference>
<proteinExistence type="predicted"/>
<dbReference type="GO" id="GO:0070124">
    <property type="term" value="P:mitochondrial translational initiation"/>
    <property type="evidence" value="ECO:0007669"/>
    <property type="project" value="TreeGrafter"/>
</dbReference>
<organism evidence="1 2">
    <name type="scientific">Bombardia bombarda</name>
    <dbReference type="NCBI Taxonomy" id="252184"/>
    <lineage>
        <taxon>Eukaryota</taxon>
        <taxon>Fungi</taxon>
        <taxon>Dikarya</taxon>
        <taxon>Ascomycota</taxon>
        <taxon>Pezizomycotina</taxon>
        <taxon>Sordariomycetes</taxon>
        <taxon>Sordariomycetidae</taxon>
        <taxon>Sordariales</taxon>
        <taxon>Lasiosphaeriaceae</taxon>
        <taxon>Bombardia</taxon>
    </lineage>
</organism>
<dbReference type="GO" id="GO:0005763">
    <property type="term" value="C:mitochondrial small ribosomal subunit"/>
    <property type="evidence" value="ECO:0007669"/>
    <property type="project" value="TreeGrafter"/>
</dbReference>
<dbReference type="InterPro" id="IPR016712">
    <property type="entry name" value="Rbsml_bS1m-like"/>
</dbReference>
<name>A0AA40C956_9PEZI</name>
<keyword evidence="1" id="KW-0687">Ribonucleoprotein</keyword>
<evidence type="ECO:0000313" key="2">
    <source>
        <dbReference type="Proteomes" id="UP001174934"/>
    </source>
</evidence>
<reference evidence="1" key="1">
    <citation type="submission" date="2023-06" db="EMBL/GenBank/DDBJ databases">
        <title>Genome-scale phylogeny and comparative genomics of the fungal order Sordariales.</title>
        <authorList>
            <consortium name="Lawrence Berkeley National Laboratory"/>
            <person name="Hensen N."/>
            <person name="Bonometti L."/>
            <person name="Westerberg I."/>
            <person name="Brannstrom I.O."/>
            <person name="Guillou S."/>
            <person name="Cros-Aarteil S."/>
            <person name="Calhoun S."/>
            <person name="Haridas S."/>
            <person name="Kuo A."/>
            <person name="Mondo S."/>
            <person name="Pangilinan J."/>
            <person name="Riley R."/>
            <person name="LaButti K."/>
            <person name="Andreopoulos B."/>
            <person name="Lipzen A."/>
            <person name="Chen C."/>
            <person name="Yanf M."/>
            <person name="Daum C."/>
            <person name="Ng V."/>
            <person name="Clum A."/>
            <person name="Steindorff A."/>
            <person name="Ohm R."/>
            <person name="Martin F."/>
            <person name="Silar P."/>
            <person name="Natvig D."/>
            <person name="Lalanne C."/>
            <person name="Gautier V."/>
            <person name="Ament-velasquez S.L."/>
            <person name="Kruys A."/>
            <person name="Hutchinson M.I."/>
            <person name="Powell A.J."/>
            <person name="Barry K."/>
            <person name="Miller A.N."/>
            <person name="Grigoriev I.V."/>
            <person name="Debuchy R."/>
            <person name="Gladieux P."/>
            <person name="Thoren M.H."/>
            <person name="Johannesson H."/>
        </authorList>
    </citation>
    <scope>NUCLEOTIDE SEQUENCE</scope>
    <source>
        <strain evidence="1">SMH3391-2</strain>
    </source>
</reference>
<gene>
    <name evidence="1" type="ORF">B0T17DRAFT_615409</name>
</gene>